<name>A0A9X6RPK6_HYPEX</name>
<feature type="transmembrane region" description="Helical" evidence="1">
    <location>
        <begin position="215"/>
        <end position="234"/>
    </location>
</feature>
<keyword evidence="1" id="KW-0472">Membrane</keyword>
<reference evidence="3" key="1">
    <citation type="submission" date="2017-01" db="EMBL/GenBank/DDBJ databases">
        <title>Comparative genomics of anhydrobiosis in the tardigrade Hypsibius dujardini.</title>
        <authorList>
            <person name="Yoshida Y."/>
            <person name="Koutsovoulos G."/>
            <person name="Laetsch D."/>
            <person name="Stevens L."/>
            <person name="Kumar S."/>
            <person name="Horikawa D."/>
            <person name="Ishino K."/>
            <person name="Komine S."/>
            <person name="Tomita M."/>
            <person name="Blaxter M."/>
            <person name="Arakawa K."/>
        </authorList>
    </citation>
    <scope>NUCLEOTIDE SEQUENCE [LARGE SCALE GENOMIC DNA]</scope>
    <source>
        <strain evidence="3">Z151</strain>
    </source>
</reference>
<comment type="caution">
    <text evidence="2">The sequence shown here is derived from an EMBL/GenBank/DDBJ whole genome shotgun (WGS) entry which is preliminary data.</text>
</comment>
<evidence type="ECO:0000256" key="1">
    <source>
        <dbReference type="SAM" id="Phobius"/>
    </source>
</evidence>
<proteinExistence type="predicted"/>
<evidence type="ECO:0000313" key="3">
    <source>
        <dbReference type="Proteomes" id="UP000192578"/>
    </source>
</evidence>
<dbReference type="AlphaFoldDB" id="A0A9X6RPK6"/>
<accession>A0A9X6RPK6</accession>
<dbReference type="Proteomes" id="UP000192578">
    <property type="component" value="Unassembled WGS sequence"/>
</dbReference>
<organism evidence="2 3">
    <name type="scientific">Hypsibius exemplaris</name>
    <name type="common">Freshwater tardigrade</name>
    <dbReference type="NCBI Taxonomy" id="2072580"/>
    <lineage>
        <taxon>Eukaryota</taxon>
        <taxon>Metazoa</taxon>
        <taxon>Ecdysozoa</taxon>
        <taxon>Tardigrada</taxon>
        <taxon>Eutardigrada</taxon>
        <taxon>Parachela</taxon>
        <taxon>Hypsibioidea</taxon>
        <taxon>Hypsibiidae</taxon>
        <taxon>Hypsibius</taxon>
    </lineage>
</organism>
<evidence type="ECO:0000313" key="2">
    <source>
        <dbReference type="EMBL" id="OWA54861.1"/>
    </source>
</evidence>
<keyword evidence="1" id="KW-0812">Transmembrane</keyword>
<sequence>MTANFQKVLSRRNRTHVSYNKEDEHHFAEPFRLHLGYCLITRRVLGSPFPLPVHAGDGEETNDHHQRTSPPLNTHKIISLNPGQTHFCPGDSDDFPFICRNKSPDIRACMDEGGTGVVRNEDGHFELAVHVRNEDSANAWYFCASACTQEELARTTRYLETTTCLPCPTASRSAGTSLQGTVNGTFKSIATAHPDSLSPPKDANTPQPSEMSVKFTLGMCILLVICVAAVVCWLKKTFQPKATIAHL</sequence>
<gene>
    <name evidence="2" type="ORF">BV898_19253</name>
</gene>
<keyword evidence="3" id="KW-1185">Reference proteome</keyword>
<dbReference type="EMBL" id="MTYJ01000472">
    <property type="protein sequence ID" value="OWA54861.1"/>
    <property type="molecule type" value="Genomic_DNA"/>
</dbReference>
<protein>
    <submittedName>
        <fullName evidence="2">Uncharacterized protein</fullName>
    </submittedName>
</protein>
<keyword evidence="1" id="KW-1133">Transmembrane helix</keyword>